<dbReference type="CDD" id="cd00336">
    <property type="entry name" value="Ribosomal_L22"/>
    <property type="match status" value="1"/>
</dbReference>
<proteinExistence type="inferred from homology"/>
<evidence type="ECO:0000256" key="8">
    <source>
        <dbReference type="RuleBase" id="RU004005"/>
    </source>
</evidence>
<dbReference type="InterPro" id="IPR001063">
    <property type="entry name" value="Ribosomal_uL22"/>
</dbReference>
<evidence type="ECO:0000256" key="3">
    <source>
        <dbReference type="ARBA" id="ARBA00022884"/>
    </source>
</evidence>
<keyword evidence="12" id="KW-1185">Reference proteome</keyword>
<comment type="function">
    <text evidence="7">The globular domain of the protein is located near the polypeptide exit tunnel on the outside of the subunit, while an extended beta-hairpin is found that lines the wall of the exit tunnel in the center of the 70S ribosome.</text>
</comment>
<comment type="similarity">
    <text evidence="1 7 8">Belongs to the universal ribosomal protein uL22 family.</text>
</comment>
<dbReference type="RefSeq" id="WP_338364282.1">
    <property type="nucleotide sequence ID" value="NZ_CAWVOK010000026.1"/>
</dbReference>
<dbReference type="Pfam" id="PF00237">
    <property type="entry name" value="Ribosomal_L22"/>
    <property type="match status" value="1"/>
</dbReference>
<comment type="subunit">
    <text evidence="7 9">Part of the 50S ribosomal subunit.</text>
</comment>
<comment type="caution">
    <text evidence="11">The sequence shown here is derived from an EMBL/GenBank/DDBJ whole genome shotgun (WGS) entry which is preliminary data.</text>
</comment>
<evidence type="ECO:0000256" key="2">
    <source>
        <dbReference type="ARBA" id="ARBA00022730"/>
    </source>
</evidence>
<dbReference type="PANTHER" id="PTHR13501:SF8">
    <property type="entry name" value="LARGE RIBOSOMAL SUBUNIT PROTEIN UL22M"/>
    <property type="match status" value="1"/>
</dbReference>
<dbReference type="PROSITE" id="PS00464">
    <property type="entry name" value="RIBOSOMAL_L22"/>
    <property type="match status" value="1"/>
</dbReference>
<dbReference type="NCBIfam" id="TIGR01044">
    <property type="entry name" value="rplV_bact"/>
    <property type="match status" value="1"/>
</dbReference>
<evidence type="ECO:0000256" key="4">
    <source>
        <dbReference type="ARBA" id="ARBA00022980"/>
    </source>
</evidence>
<keyword evidence="2 7" id="KW-0699">rRNA-binding</keyword>
<evidence type="ECO:0000313" key="11">
    <source>
        <dbReference type="EMBL" id="CAK8163247.1"/>
    </source>
</evidence>
<comment type="function">
    <text evidence="7 10">This protein binds specifically to 23S rRNA; its binding is stimulated by other ribosomal proteins, e.g., L4, L17, and L20. It is important during the early stages of 50S assembly. It makes multiple contacts with different domains of the 23S rRNA in the assembled 50S subunit and ribosome.</text>
</comment>
<evidence type="ECO:0000256" key="10">
    <source>
        <dbReference type="RuleBase" id="RU004008"/>
    </source>
</evidence>
<dbReference type="HAMAP" id="MF_01331_B">
    <property type="entry name" value="Ribosomal_uL22_B"/>
    <property type="match status" value="1"/>
</dbReference>
<dbReference type="EMBL" id="CAWVOK010000026">
    <property type="protein sequence ID" value="CAK8163247.1"/>
    <property type="molecule type" value="Genomic_DNA"/>
</dbReference>
<sequence>MTQVSNASYIAKQRVVYATPYKLNLVASLIRNQKVDLAINQLKLSRKHAALEMLNVLQAAVANAEHNFNADFDTLYIDSVLIGKSHVLKRFFPRARGRAGKILKIRSNLTIKLKAKLRGRDGSKG</sequence>
<evidence type="ECO:0000313" key="12">
    <source>
        <dbReference type="Proteomes" id="UP001314181"/>
    </source>
</evidence>
<dbReference type="InterPro" id="IPR047867">
    <property type="entry name" value="Ribosomal_uL22_bac/org-type"/>
</dbReference>
<gene>
    <name evidence="7 11" type="primary">rplV</name>
    <name evidence="11" type="ORF">CAXC1_330007</name>
</gene>
<evidence type="ECO:0000256" key="6">
    <source>
        <dbReference type="ARBA" id="ARBA00035207"/>
    </source>
</evidence>
<keyword evidence="5 7" id="KW-0687">Ribonucleoprotein</keyword>
<name>A0ABP0ET85_9RICK</name>
<keyword evidence="3 7" id="KW-0694">RNA-binding</keyword>
<protein>
    <recommendedName>
        <fullName evidence="6 7">Large ribosomal subunit protein uL22</fullName>
    </recommendedName>
</protein>
<reference evidence="11 12" key="1">
    <citation type="submission" date="2024-01" db="EMBL/GenBank/DDBJ databases">
        <authorList>
            <person name="Kunselman E."/>
        </authorList>
    </citation>
    <scope>NUCLEOTIDE SEQUENCE [LARGE SCALE GENOMIC DNA]</scope>
    <source>
        <strain evidence="11">2 abalone samples</strain>
    </source>
</reference>
<evidence type="ECO:0000256" key="1">
    <source>
        <dbReference type="ARBA" id="ARBA00009451"/>
    </source>
</evidence>
<dbReference type="Gene3D" id="3.90.470.10">
    <property type="entry name" value="Ribosomal protein L22/L17"/>
    <property type="match status" value="1"/>
</dbReference>
<keyword evidence="4 7" id="KW-0689">Ribosomal protein</keyword>
<dbReference type="InterPro" id="IPR005727">
    <property type="entry name" value="Ribosomal_uL22_bac/chlpt-type"/>
</dbReference>
<organism evidence="11 12">
    <name type="scientific">Candidatus Xenohaliotis californiensis</name>
    <dbReference type="NCBI Taxonomy" id="84677"/>
    <lineage>
        <taxon>Bacteria</taxon>
        <taxon>Pseudomonadati</taxon>
        <taxon>Pseudomonadota</taxon>
        <taxon>Alphaproteobacteria</taxon>
        <taxon>Rickettsiales</taxon>
        <taxon>Anaplasmataceae</taxon>
        <taxon>Candidatus Xenohaliotis</taxon>
    </lineage>
</organism>
<dbReference type="InterPro" id="IPR018260">
    <property type="entry name" value="Ribosomal_uL22_CS"/>
</dbReference>
<accession>A0ABP0ET85</accession>
<dbReference type="Proteomes" id="UP001314181">
    <property type="component" value="Unassembled WGS sequence"/>
</dbReference>
<dbReference type="PANTHER" id="PTHR13501">
    <property type="entry name" value="CHLOROPLAST 50S RIBOSOMAL PROTEIN L22-RELATED"/>
    <property type="match status" value="1"/>
</dbReference>
<evidence type="ECO:0000256" key="9">
    <source>
        <dbReference type="RuleBase" id="RU004006"/>
    </source>
</evidence>
<dbReference type="InterPro" id="IPR036394">
    <property type="entry name" value="Ribosomal_uL22_sf"/>
</dbReference>
<evidence type="ECO:0000256" key="7">
    <source>
        <dbReference type="HAMAP-Rule" id="MF_01331"/>
    </source>
</evidence>
<dbReference type="SUPFAM" id="SSF54843">
    <property type="entry name" value="Ribosomal protein L22"/>
    <property type="match status" value="1"/>
</dbReference>
<evidence type="ECO:0000256" key="5">
    <source>
        <dbReference type="ARBA" id="ARBA00023274"/>
    </source>
</evidence>